<dbReference type="InterPro" id="IPR004518">
    <property type="entry name" value="MazG-like_dom"/>
</dbReference>
<dbReference type="GO" id="GO:0047429">
    <property type="term" value="F:nucleoside triphosphate diphosphatase activity"/>
    <property type="evidence" value="ECO:0007669"/>
    <property type="project" value="TreeGrafter"/>
</dbReference>
<evidence type="ECO:0000259" key="2">
    <source>
        <dbReference type="Pfam" id="PF03819"/>
    </source>
</evidence>
<dbReference type="GO" id="GO:0046081">
    <property type="term" value="P:dUTP catabolic process"/>
    <property type="evidence" value="ECO:0007669"/>
    <property type="project" value="TreeGrafter"/>
</dbReference>
<gene>
    <name evidence="3" type="ORF">FB557_1121</name>
</gene>
<proteinExistence type="predicted"/>
<reference evidence="3 4" key="1">
    <citation type="submission" date="2019-06" db="EMBL/GenBank/DDBJ databases">
        <title>Sequencing the genomes of 1000 actinobacteria strains.</title>
        <authorList>
            <person name="Klenk H.-P."/>
        </authorList>
    </citation>
    <scope>NUCLEOTIDE SEQUENCE [LARGE SCALE GENOMIC DNA]</scope>
    <source>
        <strain evidence="3 4">DSM 18935</strain>
    </source>
</reference>
<sequence>MTGEVHLLTASPRVAAGLLSATAWRRLATARTRLARLADEPLAAAVQAAGHPVVEVGDLSDAEVVQRLRAAAAEGDVVWLCDGDATLVSQACRDALLPVAPLAGSWDLPGAHLLDAVAVMDRLRSPGGCPWDAEQTHETLAPYAVEEAGEVAEAIAGLADGSHRYEDLKEELGDLLLQVLFNARVAAEGSHPAAHGRTEADTPFAIDDVADTLVAKLVRRHPHVYSGSSASTPEEVEAQWAAIKADERTDRAHRRRAANSGHARSSTNE</sequence>
<evidence type="ECO:0000313" key="4">
    <source>
        <dbReference type="Proteomes" id="UP000315628"/>
    </source>
</evidence>
<feature type="domain" description="NTP pyrophosphohydrolase MazG-like" evidence="2">
    <location>
        <begin position="135"/>
        <end position="224"/>
    </location>
</feature>
<keyword evidence="3" id="KW-0378">Hydrolase</keyword>
<dbReference type="CDD" id="cd11528">
    <property type="entry name" value="NTP-PPase_MazG_Nterm"/>
    <property type="match status" value="1"/>
</dbReference>
<dbReference type="InterPro" id="IPR048015">
    <property type="entry name" value="NTP-PPase_MazG-like_N"/>
</dbReference>
<dbReference type="PANTHER" id="PTHR30522:SF0">
    <property type="entry name" value="NUCLEOSIDE TRIPHOSPHATE PYROPHOSPHOHYDROLASE"/>
    <property type="match status" value="1"/>
</dbReference>
<accession>A0A560WDB6</accession>
<dbReference type="InterPro" id="IPR011551">
    <property type="entry name" value="NTP_PyrPHydrolase_MazG"/>
</dbReference>
<dbReference type="RefSeq" id="WP_144856443.1">
    <property type="nucleotide sequence ID" value="NZ_BAAAYT010000001.1"/>
</dbReference>
<dbReference type="GO" id="GO:0006203">
    <property type="term" value="P:dGTP catabolic process"/>
    <property type="evidence" value="ECO:0007669"/>
    <property type="project" value="TreeGrafter"/>
</dbReference>
<dbReference type="EMBL" id="VIUW01000002">
    <property type="protein sequence ID" value="TWD15602.1"/>
    <property type="molecule type" value="Genomic_DNA"/>
</dbReference>
<dbReference type="GO" id="GO:0046076">
    <property type="term" value="P:dTTP catabolic process"/>
    <property type="evidence" value="ECO:0007669"/>
    <property type="project" value="TreeGrafter"/>
</dbReference>
<dbReference type="SUPFAM" id="SSF101386">
    <property type="entry name" value="all-alpha NTP pyrophosphatases"/>
    <property type="match status" value="1"/>
</dbReference>
<dbReference type="AlphaFoldDB" id="A0A560WDB6"/>
<dbReference type="OrthoDB" id="9808939at2"/>
<dbReference type="Gene3D" id="1.10.287.1080">
    <property type="entry name" value="MazG-like"/>
    <property type="match status" value="1"/>
</dbReference>
<protein>
    <submittedName>
        <fullName evidence="3">XTP/dITP diphosphohydrolase</fullName>
    </submittedName>
</protein>
<evidence type="ECO:0000256" key="1">
    <source>
        <dbReference type="SAM" id="MobiDB-lite"/>
    </source>
</evidence>
<evidence type="ECO:0000313" key="3">
    <source>
        <dbReference type="EMBL" id="TWD15602.1"/>
    </source>
</evidence>
<dbReference type="Proteomes" id="UP000315628">
    <property type="component" value="Unassembled WGS sequence"/>
</dbReference>
<dbReference type="GO" id="GO:0046047">
    <property type="term" value="P:TTP catabolic process"/>
    <property type="evidence" value="ECO:0007669"/>
    <property type="project" value="TreeGrafter"/>
</dbReference>
<organism evidence="3 4">
    <name type="scientific">Marihabitans asiaticum</name>
    <dbReference type="NCBI Taxonomy" id="415218"/>
    <lineage>
        <taxon>Bacteria</taxon>
        <taxon>Bacillati</taxon>
        <taxon>Actinomycetota</taxon>
        <taxon>Actinomycetes</taxon>
        <taxon>Micrococcales</taxon>
        <taxon>Intrasporangiaceae</taxon>
        <taxon>Marihabitans</taxon>
    </lineage>
</organism>
<dbReference type="Pfam" id="PF03819">
    <property type="entry name" value="MazG"/>
    <property type="match status" value="1"/>
</dbReference>
<dbReference type="GO" id="GO:0046061">
    <property type="term" value="P:dATP catabolic process"/>
    <property type="evidence" value="ECO:0007669"/>
    <property type="project" value="TreeGrafter"/>
</dbReference>
<comment type="caution">
    <text evidence="3">The sequence shown here is derived from an EMBL/GenBank/DDBJ whole genome shotgun (WGS) entry which is preliminary data.</text>
</comment>
<keyword evidence="4" id="KW-1185">Reference proteome</keyword>
<dbReference type="GO" id="GO:0046052">
    <property type="term" value="P:UTP catabolic process"/>
    <property type="evidence" value="ECO:0007669"/>
    <property type="project" value="TreeGrafter"/>
</dbReference>
<feature type="region of interest" description="Disordered" evidence="1">
    <location>
        <begin position="243"/>
        <end position="269"/>
    </location>
</feature>
<name>A0A560WDB6_9MICO</name>
<dbReference type="PANTHER" id="PTHR30522">
    <property type="entry name" value="NUCLEOSIDE TRIPHOSPHATE PYROPHOSPHOHYDROLASE"/>
    <property type="match status" value="1"/>
</dbReference>